<dbReference type="InterPro" id="IPR043149">
    <property type="entry name" value="TagF_N"/>
</dbReference>
<evidence type="ECO:0000256" key="2">
    <source>
        <dbReference type="ARBA" id="ARBA00010488"/>
    </source>
</evidence>
<dbReference type="Gene3D" id="3.40.50.12580">
    <property type="match status" value="1"/>
</dbReference>
<keyword evidence="6" id="KW-0472">Membrane</keyword>
<evidence type="ECO:0000313" key="8">
    <source>
        <dbReference type="Proteomes" id="UP001226691"/>
    </source>
</evidence>
<dbReference type="PANTHER" id="PTHR37316:SF3">
    <property type="entry name" value="TEICHOIC ACID GLYCEROL-PHOSPHATE TRANSFERASE"/>
    <property type="match status" value="1"/>
</dbReference>
<keyword evidence="4 7" id="KW-0808">Transferase</keyword>
<dbReference type="RefSeq" id="WP_307479043.1">
    <property type="nucleotide sequence ID" value="NZ_JAUTBF010000001.1"/>
</dbReference>
<dbReference type="EC" id="2.7.8.12" evidence="7"/>
<evidence type="ECO:0000256" key="1">
    <source>
        <dbReference type="ARBA" id="ARBA00004202"/>
    </source>
</evidence>
<dbReference type="PANTHER" id="PTHR37316">
    <property type="entry name" value="TEICHOIC ACID GLYCEROL-PHOSPHATE PRIMASE"/>
    <property type="match status" value="1"/>
</dbReference>
<evidence type="ECO:0000256" key="4">
    <source>
        <dbReference type="ARBA" id="ARBA00022679"/>
    </source>
</evidence>
<gene>
    <name evidence="7" type="ORF">QE412_000206</name>
</gene>
<evidence type="ECO:0000256" key="5">
    <source>
        <dbReference type="ARBA" id="ARBA00022944"/>
    </source>
</evidence>
<comment type="similarity">
    <text evidence="2">Belongs to the CDP-glycerol glycerophosphotransferase family.</text>
</comment>
<dbReference type="InterPro" id="IPR051612">
    <property type="entry name" value="Teichoic_Acid_Biosynth"/>
</dbReference>
<evidence type="ECO:0000256" key="3">
    <source>
        <dbReference type="ARBA" id="ARBA00022475"/>
    </source>
</evidence>
<keyword evidence="3" id="KW-1003">Cell membrane</keyword>
<protein>
    <submittedName>
        <fullName evidence="7">CDP-glycerol glycerophosphotransferase</fullName>
        <ecNumber evidence="7">2.7.8.12</ecNumber>
    </submittedName>
</protein>
<dbReference type="Proteomes" id="UP001226691">
    <property type="component" value="Unassembled WGS sequence"/>
</dbReference>
<keyword evidence="8" id="KW-1185">Reference proteome</keyword>
<comment type="caution">
    <text evidence="7">The sequence shown here is derived from an EMBL/GenBank/DDBJ whole genome shotgun (WGS) entry which is preliminary data.</text>
</comment>
<evidence type="ECO:0000313" key="7">
    <source>
        <dbReference type="EMBL" id="MDQ1121633.1"/>
    </source>
</evidence>
<dbReference type="InterPro" id="IPR007554">
    <property type="entry name" value="Glycerophosphate_synth"/>
</dbReference>
<organism evidence="7 8">
    <name type="scientific">Microbacterium trichothecenolyticum</name>
    <name type="common">Aureobacterium trichothecenolyticum</name>
    <dbReference type="NCBI Taxonomy" id="69370"/>
    <lineage>
        <taxon>Bacteria</taxon>
        <taxon>Bacillati</taxon>
        <taxon>Actinomycetota</taxon>
        <taxon>Actinomycetes</taxon>
        <taxon>Micrococcales</taxon>
        <taxon>Microbacteriaceae</taxon>
        <taxon>Microbacterium</taxon>
    </lineage>
</organism>
<keyword evidence="5" id="KW-0777">Teichoic acid biosynthesis</keyword>
<dbReference type="InterPro" id="IPR043148">
    <property type="entry name" value="TagF_C"/>
</dbReference>
<dbReference type="GO" id="GO:0047355">
    <property type="term" value="F:CDP-glycerol glycerophosphotransferase activity"/>
    <property type="evidence" value="ECO:0007669"/>
    <property type="project" value="UniProtKB-EC"/>
</dbReference>
<evidence type="ECO:0000256" key="6">
    <source>
        <dbReference type="ARBA" id="ARBA00023136"/>
    </source>
</evidence>
<sequence length="400" mass="43785">MRSRLPLVSAIVTSLRRRLLRFTGTALMSVLPADETTVVYGYPEAEEQSLGTALLLAERSDARVVLIATDTDVAASALSTASTILGLPTRGISIVAKRSLRGYLAFIRARHVFYTHGLWESPTPRRGRRHVNLWHGVGPKRTFNGTRRDRIGAQVLCGQVPSWTRQAAADLGMPPRTEISSFSGRRPFVRGARPRAAVFAKLGLDPRLPLVLWVPTYRASVKSTPAPASPSEGALLGDDFLAVLQASEINFVVKPHPSDRAQFTTLNADVLTTGAIWAAGVSLYELIAHVDLMISDYSSIWVDYLWTRKSLAFHLPDESAYVGGRGLKSPDFRDCAPDLVLREVGALEEALDAISSGGVWRESSLASLRTRLQVTDEGPDVATLMVTTRHGRRLRPRDAE</sequence>
<reference evidence="7 8" key="1">
    <citation type="submission" date="2023-07" db="EMBL/GenBank/DDBJ databases">
        <title>Functional and genomic diversity of the sorghum phyllosphere microbiome.</title>
        <authorList>
            <person name="Shade A."/>
        </authorList>
    </citation>
    <scope>NUCLEOTIDE SEQUENCE [LARGE SCALE GENOMIC DNA]</scope>
    <source>
        <strain evidence="7 8">SORGH_AS_1207</strain>
    </source>
</reference>
<name>A0ABU0TPN0_MICTR</name>
<proteinExistence type="inferred from homology"/>
<dbReference type="Gene3D" id="3.40.50.11820">
    <property type="match status" value="1"/>
</dbReference>
<accession>A0ABU0TPN0</accession>
<dbReference type="Pfam" id="PF04464">
    <property type="entry name" value="Glyphos_transf"/>
    <property type="match status" value="1"/>
</dbReference>
<dbReference type="EMBL" id="JAUTBF010000001">
    <property type="protein sequence ID" value="MDQ1121633.1"/>
    <property type="molecule type" value="Genomic_DNA"/>
</dbReference>
<comment type="subcellular location">
    <subcellularLocation>
        <location evidence="1">Cell membrane</location>
        <topology evidence="1">Peripheral membrane protein</topology>
    </subcellularLocation>
</comment>